<dbReference type="InterPro" id="IPR046341">
    <property type="entry name" value="SET_dom_sf"/>
</dbReference>
<dbReference type="AlphaFoldDB" id="A0A1E7FXE7"/>
<dbReference type="Gene3D" id="2.170.270.10">
    <property type="entry name" value="SET domain"/>
    <property type="match status" value="1"/>
</dbReference>
<evidence type="ECO:0000259" key="1">
    <source>
        <dbReference type="PROSITE" id="PS50280"/>
    </source>
</evidence>
<protein>
    <recommendedName>
        <fullName evidence="1">SET domain-containing protein</fullName>
    </recommendedName>
</protein>
<dbReference type="PANTHER" id="PTHR12197">
    <property type="entry name" value="HISTONE-LYSINE N-METHYLTRANSFERASE SMYD"/>
    <property type="match status" value="1"/>
</dbReference>
<evidence type="ECO:0000313" key="2">
    <source>
        <dbReference type="EMBL" id="OEU22819.1"/>
    </source>
</evidence>
<dbReference type="InterPro" id="IPR001214">
    <property type="entry name" value="SET_dom"/>
</dbReference>
<dbReference type="CDD" id="cd20071">
    <property type="entry name" value="SET_SMYD"/>
    <property type="match status" value="1"/>
</dbReference>
<evidence type="ECO:0000313" key="3">
    <source>
        <dbReference type="Proteomes" id="UP000095751"/>
    </source>
</evidence>
<proteinExistence type="predicted"/>
<dbReference type="KEGG" id="fcy:FRACYDRAFT_232981"/>
<dbReference type="SUPFAM" id="SSF82199">
    <property type="entry name" value="SET domain"/>
    <property type="match status" value="1"/>
</dbReference>
<gene>
    <name evidence="2" type="ORF">FRACYDRAFT_232981</name>
</gene>
<keyword evidence="3" id="KW-1185">Reference proteome</keyword>
<dbReference type="PANTHER" id="PTHR12197:SF251">
    <property type="entry name" value="EG:BACR7C10.4 PROTEIN"/>
    <property type="match status" value="1"/>
</dbReference>
<dbReference type="GO" id="GO:0005634">
    <property type="term" value="C:nucleus"/>
    <property type="evidence" value="ECO:0007669"/>
    <property type="project" value="TreeGrafter"/>
</dbReference>
<sequence>MTTEVRRSPDSGHLGLFAIQDLNSGDIILEEMPLVKLAPSDEKSYDDLVSTLWASIEPPSDGSVPDYLHGIFKGMVKTAIIAIRDMHQEVIDQNKIESLLQLYHPTKESTSDTEKPIVKVADEAINFIREHVSTNETTAKIFSEFEDWDILLKICLVWSCNSFQGGRIYPQLSRVNHSCNPNAVIQTTTATQQANPEQMNDDNNTNDGQQLVAATKIQKGSEIYISYLGLILYTDTVVRKKKLERTKFFNCLCSRCCAASSEGDEGAAKIPCPVFHPRDAQQMSLDEDAQYDDDQSVRYIALMEPKSNDKSGTDNEKLYKVLRSVCGIIESFLETYEHNGLANTRHVNNKDSHNNDDEDEKDDIMEQHVGLSSTMMGDKHWTSNLTLLLHLDRRLSAMSKRMIVTQELPGEEEIAEAIDSLDRISRFVDSLKLDIDPGHVLGDVIIGTARMLISLGDEKSQKYGAEWLSKIDDYVEQFANDGVKKVVKTLKVAWTKQDRPNDDKDDSNKKAKLI</sequence>
<feature type="domain" description="SET" evidence="1">
    <location>
        <begin position="1"/>
        <end position="228"/>
    </location>
</feature>
<dbReference type="PROSITE" id="PS50280">
    <property type="entry name" value="SET"/>
    <property type="match status" value="1"/>
</dbReference>
<dbReference type="EMBL" id="KV784353">
    <property type="protein sequence ID" value="OEU22819.1"/>
    <property type="molecule type" value="Genomic_DNA"/>
</dbReference>
<dbReference type="OrthoDB" id="5945798at2759"/>
<dbReference type="Proteomes" id="UP000095751">
    <property type="component" value="Unassembled WGS sequence"/>
</dbReference>
<organism evidence="2 3">
    <name type="scientific">Fragilariopsis cylindrus CCMP1102</name>
    <dbReference type="NCBI Taxonomy" id="635003"/>
    <lineage>
        <taxon>Eukaryota</taxon>
        <taxon>Sar</taxon>
        <taxon>Stramenopiles</taxon>
        <taxon>Ochrophyta</taxon>
        <taxon>Bacillariophyta</taxon>
        <taxon>Bacillariophyceae</taxon>
        <taxon>Bacillariophycidae</taxon>
        <taxon>Bacillariales</taxon>
        <taxon>Bacillariaceae</taxon>
        <taxon>Fragilariopsis</taxon>
    </lineage>
</organism>
<name>A0A1E7FXE7_9STRA</name>
<dbReference type="Pfam" id="PF00856">
    <property type="entry name" value="SET"/>
    <property type="match status" value="1"/>
</dbReference>
<dbReference type="Gene3D" id="1.10.220.160">
    <property type="match status" value="1"/>
</dbReference>
<dbReference type="InterPro" id="IPR050869">
    <property type="entry name" value="H3K4_H4K5_MeTrfase"/>
</dbReference>
<reference evidence="2 3" key="1">
    <citation type="submission" date="2016-09" db="EMBL/GenBank/DDBJ databases">
        <title>Extensive genetic diversity and differential bi-allelic expression allows diatom success in the polar Southern Ocean.</title>
        <authorList>
            <consortium name="DOE Joint Genome Institute"/>
            <person name="Mock T."/>
            <person name="Otillar R.P."/>
            <person name="Strauss J."/>
            <person name="Dupont C."/>
            <person name="Frickenhaus S."/>
            <person name="Maumus F."/>
            <person name="Mcmullan M."/>
            <person name="Sanges R."/>
            <person name="Schmutz J."/>
            <person name="Toseland A."/>
            <person name="Valas R."/>
            <person name="Veluchamy A."/>
            <person name="Ward B.J."/>
            <person name="Allen A."/>
            <person name="Barry K."/>
            <person name="Falciatore A."/>
            <person name="Ferrante M."/>
            <person name="Fortunato A.E."/>
            <person name="Gloeckner G."/>
            <person name="Gruber A."/>
            <person name="Hipkin R."/>
            <person name="Janech M."/>
            <person name="Kroth P."/>
            <person name="Leese F."/>
            <person name="Lindquist E."/>
            <person name="Lyon B.R."/>
            <person name="Martin J."/>
            <person name="Mayer C."/>
            <person name="Parker M."/>
            <person name="Quesneville H."/>
            <person name="Raymond J."/>
            <person name="Uhlig C."/>
            <person name="Valentin K.U."/>
            <person name="Worden A.Z."/>
            <person name="Armbrust E.V."/>
            <person name="Bowler C."/>
            <person name="Green B."/>
            <person name="Moulton V."/>
            <person name="Van Oosterhout C."/>
            <person name="Grigoriev I."/>
        </authorList>
    </citation>
    <scope>NUCLEOTIDE SEQUENCE [LARGE SCALE GENOMIC DNA]</scope>
    <source>
        <strain evidence="2 3">CCMP1102</strain>
    </source>
</reference>
<accession>A0A1E7FXE7</accession>
<dbReference type="InParanoid" id="A0A1E7FXE7"/>